<dbReference type="EMBL" id="MTQA01000119">
    <property type="protein sequence ID" value="PNP77969.1"/>
    <property type="molecule type" value="Genomic_DNA"/>
</dbReference>
<evidence type="ECO:0000313" key="2">
    <source>
        <dbReference type="EMBL" id="PNP77969.1"/>
    </source>
</evidence>
<accession>A0A2K0W6R8</accession>
<gene>
    <name evidence="2" type="ORF">FNYG_08695</name>
</gene>
<keyword evidence="3" id="KW-1185">Reference proteome</keyword>
<evidence type="ECO:0000256" key="1">
    <source>
        <dbReference type="SAM" id="MobiDB-lite"/>
    </source>
</evidence>
<feature type="region of interest" description="Disordered" evidence="1">
    <location>
        <begin position="97"/>
        <end position="140"/>
    </location>
</feature>
<feature type="region of interest" description="Disordered" evidence="1">
    <location>
        <begin position="1"/>
        <end position="53"/>
    </location>
</feature>
<name>A0A2K0W6R8_GIBNY</name>
<sequence length="183" mass="20636">MSSAPPRIEDTGHSSKRQRVDEDGVPEDEKHALRKSLEEEHEAFKKKTQPLAEKLNRVDQCMELFKNTIKPAFGTASGGMAEYRNLERAFEQAKAEIASLQQAPPPTKRRNSATQRHRDGRETQVQDHHTHNNSCSSHGGVPTTDHFWEQRACRPFVGFRLPGQGWEVVLSSGGLRKGSFRAH</sequence>
<reference evidence="2 3" key="1">
    <citation type="submission" date="2017-06" db="EMBL/GenBank/DDBJ databases">
        <title>Genome of Fusarium nygamai isolate CS10214.</title>
        <authorList>
            <person name="Gardiner D.M."/>
            <person name="Obanor F."/>
            <person name="Kazan K."/>
        </authorList>
    </citation>
    <scope>NUCLEOTIDE SEQUENCE [LARGE SCALE GENOMIC DNA]</scope>
    <source>
        <strain evidence="2 3">CS10214</strain>
    </source>
</reference>
<proteinExistence type="predicted"/>
<dbReference type="Proteomes" id="UP000236664">
    <property type="component" value="Unassembled WGS sequence"/>
</dbReference>
<evidence type="ECO:0000313" key="3">
    <source>
        <dbReference type="Proteomes" id="UP000236664"/>
    </source>
</evidence>
<feature type="compositionally biased region" description="Basic and acidic residues" evidence="1">
    <location>
        <begin position="116"/>
        <end position="130"/>
    </location>
</feature>
<dbReference type="AlphaFoldDB" id="A0A2K0W6R8"/>
<dbReference type="OrthoDB" id="5104005at2759"/>
<protein>
    <submittedName>
        <fullName evidence="2">Uncharacterized protein</fullName>
    </submittedName>
</protein>
<comment type="caution">
    <text evidence="2">The sequence shown here is derived from an EMBL/GenBank/DDBJ whole genome shotgun (WGS) entry which is preliminary data.</text>
</comment>
<organism evidence="2 3">
    <name type="scientific">Gibberella nygamai</name>
    <name type="common">Bean root rot disease fungus</name>
    <name type="synonym">Fusarium nygamai</name>
    <dbReference type="NCBI Taxonomy" id="42673"/>
    <lineage>
        <taxon>Eukaryota</taxon>
        <taxon>Fungi</taxon>
        <taxon>Dikarya</taxon>
        <taxon>Ascomycota</taxon>
        <taxon>Pezizomycotina</taxon>
        <taxon>Sordariomycetes</taxon>
        <taxon>Hypocreomycetidae</taxon>
        <taxon>Hypocreales</taxon>
        <taxon>Nectriaceae</taxon>
        <taxon>Fusarium</taxon>
        <taxon>Fusarium fujikuroi species complex</taxon>
    </lineage>
</organism>
<feature type="compositionally biased region" description="Basic and acidic residues" evidence="1">
    <location>
        <begin position="7"/>
        <end position="45"/>
    </location>
</feature>